<accession>A0A9N9RRU1</accession>
<evidence type="ECO:0000256" key="1">
    <source>
        <dbReference type="ARBA" id="ARBA00007261"/>
    </source>
</evidence>
<keyword evidence="12" id="KW-1185">Reference proteome</keyword>
<feature type="domain" description="Peptidase M16 middle/third" evidence="9">
    <location>
        <begin position="382"/>
        <end position="659"/>
    </location>
</feature>
<dbReference type="GO" id="GO:0006508">
    <property type="term" value="P:proteolysis"/>
    <property type="evidence" value="ECO:0007669"/>
    <property type="project" value="UniProtKB-KW"/>
</dbReference>
<proteinExistence type="inferred from homology"/>
<feature type="domain" description="Peptidase M16 C-terminal" evidence="8">
    <location>
        <begin position="198"/>
        <end position="362"/>
    </location>
</feature>
<dbReference type="Pfam" id="PF00675">
    <property type="entry name" value="Peptidase_M16"/>
    <property type="match status" value="1"/>
</dbReference>
<dbReference type="Pfam" id="PF05193">
    <property type="entry name" value="Peptidase_M16_C"/>
    <property type="match status" value="1"/>
</dbReference>
<dbReference type="Pfam" id="PF22456">
    <property type="entry name" value="PqqF-like_C_4"/>
    <property type="match status" value="1"/>
</dbReference>
<keyword evidence="2" id="KW-0645">Protease</keyword>
<evidence type="ECO:0000259" key="7">
    <source>
        <dbReference type="Pfam" id="PF00675"/>
    </source>
</evidence>
<keyword evidence="4" id="KW-0378">Hydrolase</keyword>
<reference evidence="11" key="2">
    <citation type="submission" date="2022-10" db="EMBL/GenBank/DDBJ databases">
        <authorList>
            <consortium name="ENA_rothamsted_submissions"/>
            <consortium name="culmorum"/>
            <person name="King R."/>
        </authorList>
    </citation>
    <scope>NUCLEOTIDE SEQUENCE</scope>
</reference>
<dbReference type="Pfam" id="PF16187">
    <property type="entry name" value="Peptidase_M16_M"/>
    <property type="match status" value="1"/>
</dbReference>
<keyword evidence="3" id="KW-0479">Metal-binding</keyword>
<feature type="domain" description="Coenzyme PQQ synthesis protein F-like C-terminal lobe" evidence="10">
    <location>
        <begin position="765"/>
        <end position="862"/>
    </location>
</feature>
<dbReference type="InterPro" id="IPR011765">
    <property type="entry name" value="Pept_M16_N"/>
</dbReference>
<dbReference type="InterPro" id="IPR032632">
    <property type="entry name" value="Peptidase_M16_M"/>
</dbReference>
<dbReference type="AlphaFoldDB" id="A0A9N9RRU1"/>
<evidence type="ECO:0000313" key="11">
    <source>
        <dbReference type="EMBL" id="CAG9803676.1"/>
    </source>
</evidence>
<dbReference type="OrthoDB" id="952271at2759"/>
<protein>
    <submittedName>
        <fullName evidence="11">Uncharacterized protein</fullName>
    </submittedName>
</protein>
<evidence type="ECO:0000259" key="8">
    <source>
        <dbReference type="Pfam" id="PF05193"/>
    </source>
</evidence>
<dbReference type="InterPro" id="IPR054734">
    <property type="entry name" value="PqqF-like_C_4"/>
</dbReference>
<feature type="domain" description="Peptidase M16 N-terminal" evidence="7">
    <location>
        <begin position="37"/>
        <end position="163"/>
    </location>
</feature>
<dbReference type="Gene3D" id="3.30.830.10">
    <property type="entry name" value="Metalloenzyme, LuxS/M16 peptidase-like"/>
    <property type="match status" value="4"/>
</dbReference>
<name>A0A9N9RRU1_9DIPT</name>
<keyword evidence="6" id="KW-0482">Metalloprotease</keyword>
<dbReference type="EMBL" id="OU895878">
    <property type="protein sequence ID" value="CAG9803676.1"/>
    <property type="molecule type" value="Genomic_DNA"/>
</dbReference>
<evidence type="ECO:0000256" key="6">
    <source>
        <dbReference type="ARBA" id="ARBA00023049"/>
    </source>
</evidence>
<evidence type="ECO:0000259" key="9">
    <source>
        <dbReference type="Pfam" id="PF16187"/>
    </source>
</evidence>
<dbReference type="PANTHER" id="PTHR43690:SF18">
    <property type="entry name" value="INSULIN-DEGRADING ENZYME-RELATED"/>
    <property type="match status" value="1"/>
</dbReference>
<dbReference type="InterPro" id="IPR007863">
    <property type="entry name" value="Peptidase_M16_C"/>
</dbReference>
<dbReference type="GO" id="GO:0008237">
    <property type="term" value="F:metallopeptidase activity"/>
    <property type="evidence" value="ECO:0007669"/>
    <property type="project" value="UniProtKB-KW"/>
</dbReference>
<reference evidence="11" key="1">
    <citation type="submission" date="2022-01" db="EMBL/GenBank/DDBJ databases">
        <authorList>
            <person name="King R."/>
        </authorList>
    </citation>
    <scope>NUCLEOTIDE SEQUENCE</scope>
</reference>
<dbReference type="SUPFAM" id="SSF63411">
    <property type="entry name" value="LuxS/MPP-like metallohydrolase"/>
    <property type="match status" value="4"/>
</dbReference>
<keyword evidence="5" id="KW-0862">Zinc</keyword>
<evidence type="ECO:0000256" key="2">
    <source>
        <dbReference type="ARBA" id="ARBA00022670"/>
    </source>
</evidence>
<evidence type="ECO:0000256" key="5">
    <source>
        <dbReference type="ARBA" id="ARBA00022833"/>
    </source>
</evidence>
<comment type="similarity">
    <text evidence="1">Belongs to the peptidase M16 family.</text>
</comment>
<evidence type="ECO:0000256" key="4">
    <source>
        <dbReference type="ARBA" id="ARBA00022801"/>
    </source>
</evidence>
<gene>
    <name evidence="11" type="ORF">CHIRRI_LOCUS6573</name>
</gene>
<dbReference type="InterPro" id="IPR050626">
    <property type="entry name" value="Peptidase_M16"/>
</dbReference>
<evidence type="ECO:0000259" key="10">
    <source>
        <dbReference type="Pfam" id="PF22456"/>
    </source>
</evidence>
<dbReference type="GO" id="GO:0046872">
    <property type="term" value="F:metal ion binding"/>
    <property type="evidence" value="ECO:0007669"/>
    <property type="project" value="UniProtKB-KW"/>
</dbReference>
<sequence>MEVLTMPIKSENDKKNYRLIKLENGLKALLISKTDDEEGKTVAAASLCVYVGSYENPPNVLGLAHFFEHMIFLDYGNYENNIKEYVEGHNGYCNAMTGNDFTNYELKINDKHFPEALKRFSELITSPKLNKNLMQSERINVDSEYRISKQNPMTRRSHLHRLYLNQEHPASRFPVGNLQTLKENISDDDLHHELVKFNNNYVANKMTLCVQSNRPMDEIQNLVVDNFSKIKKNDGIKFQYEEPVDFDVLIKPEFYSKVLYLKDTNESTMALTWVLPPIHKNYKSKPIDILERIFYNNDEGGLVQYLKEKNYITDMSLTDRTWFASAQFIFLRLELELTDLGFEHINDILSAIYSYLLMLKNTPRAEYSRLFYDVQEDINLRFKFQRESQPLSNVEIAREMRFFNDEDMVRGKYVLLKYDEDALIDLIDRLNTGKFNITFLTKKRDGFPLKEDIYDLEYDEIDMPVQYTTLWNERKENPKFFIEQPNPYKIQNFDIYTDDEELDHPEKIFKNEMIEIWHMLDRKFKQPFANIEMVLIGKDYGKSSETYTYMRLLSKIISDIFDKEFSKSHKVGYSNSFYVSYDSMQFSFGGYNDKMLKIVDATFEEFKKIVDNVDESRFIKKIDEYKKSLMDSLYDSRAIGSNELSKILSNSYFTNFDVLKILDNISFDKFNNSIKDTLKQLKVVTLVQGNMKKEDALKIAELFQKYFDCEKLDEANHFRARGFQVPLGSHTLRMKSTHPTDDLSIIMNYYQAGPYTIHTQNLASMLSSFLDPKAFDFLRTKLQLSYNVSFSMSKLDKVIGFKLAVRSNEDVNNYIKIYEKMEEFINVLCKQYVADMTGEEFEANKKGRISGLSQPNLTLSTEITLNLREITEEAYNFNRTKEAIEDAERITKHDLQNYFKSVFDSQNIRKIMIQVIGKTKFEIFNDVPDNNPKRKILNEKTEIDENIIADINEFKKMMFLYPVCFN</sequence>
<dbReference type="Proteomes" id="UP001153620">
    <property type="component" value="Chromosome 2"/>
</dbReference>
<evidence type="ECO:0000313" key="12">
    <source>
        <dbReference type="Proteomes" id="UP001153620"/>
    </source>
</evidence>
<dbReference type="PANTHER" id="PTHR43690">
    <property type="entry name" value="NARDILYSIN"/>
    <property type="match status" value="1"/>
</dbReference>
<organism evidence="11 12">
    <name type="scientific">Chironomus riparius</name>
    <dbReference type="NCBI Taxonomy" id="315576"/>
    <lineage>
        <taxon>Eukaryota</taxon>
        <taxon>Metazoa</taxon>
        <taxon>Ecdysozoa</taxon>
        <taxon>Arthropoda</taxon>
        <taxon>Hexapoda</taxon>
        <taxon>Insecta</taxon>
        <taxon>Pterygota</taxon>
        <taxon>Neoptera</taxon>
        <taxon>Endopterygota</taxon>
        <taxon>Diptera</taxon>
        <taxon>Nematocera</taxon>
        <taxon>Chironomoidea</taxon>
        <taxon>Chironomidae</taxon>
        <taxon>Chironominae</taxon>
        <taxon>Chironomus</taxon>
    </lineage>
</organism>
<evidence type="ECO:0000256" key="3">
    <source>
        <dbReference type="ARBA" id="ARBA00022723"/>
    </source>
</evidence>
<dbReference type="InterPro" id="IPR011249">
    <property type="entry name" value="Metalloenz_LuxS/M16"/>
</dbReference>